<organism evidence="2 3">
    <name type="scientific">Streptomyces aurantiogriseus</name>
    <dbReference type="NCBI Taxonomy" id="66870"/>
    <lineage>
        <taxon>Bacteria</taxon>
        <taxon>Bacillati</taxon>
        <taxon>Actinomycetota</taxon>
        <taxon>Actinomycetes</taxon>
        <taxon>Kitasatosporales</taxon>
        <taxon>Streptomycetaceae</taxon>
        <taxon>Streptomyces</taxon>
    </lineage>
</organism>
<proteinExistence type="predicted"/>
<evidence type="ECO:0000313" key="2">
    <source>
        <dbReference type="EMBL" id="GGR56898.1"/>
    </source>
</evidence>
<evidence type="ECO:0000313" key="3">
    <source>
        <dbReference type="Proteomes" id="UP000658320"/>
    </source>
</evidence>
<reference evidence="2" key="2">
    <citation type="submission" date="2020-09" db="EMBL/GenBank/DDBJ databases">
        <authorList>
            <person name="Sun Q."/>
            <person name="Ohkuma M."/>
        </authorList>
    </citation>
    <scope>NUCLEOTIDE SEQUENCE</scope>
    <source>
        <strain evidence="2">JCM 4346</strain>
    </source>
</reference>
<keyword evidence="3" id="KW-1185">Reference proteome</keyword>
<dbReference type="Proteomes" id="UP000658320">
    <property type="component" value="Unassembled WGS sequence"/>
</dbReference>
<dbReference type="EMBL" id="BMSX01000033">
    <property type="protein sequence ID" value="GGR56898.1"/>
    <property type="molecule type" value="Genomic_DNA"/>
</dbReference>
<dbReference type="RefSeq" id="WP_189943575.1">
    <property type="nucleotide sequence ID" value="NZ_BMSX01000033.1"/>
</dbReference>
<accession>A0A918KZQ0</accession>
<reference evidence="2" key="1">
    <citation type="journal article" date="2014" name="Int. J. Syst. Evol. Microbiol.">
        <title>Complete genome sequence of Corynebacterium casei LMG S-19264T (=DSM 44701T), isolated from a smear-ripened cheese.</title>
        <authorList>
            <consortium name="US DOE Joint Genome Institute (JGI-PGF)"/>
            <person name="Walter F."/>
            <person name="Albersmeier A."/>
            <person name="Kalinowski J."/>
            <person name="Ruckert C."/>
        </authorList>
    </citation>
    <scope>NUCLEOTIDE SEQUENCE</scope>
    <source>
        <strain evidence="2">JCM 4346</strain>
    </source>
</reference>
<dbReference type="AlphaFoldDB" id="A0A918KZQ0"/>
<sequence>MNDEELLARLRAIDPARTSDAPQPDINRLLEATMTADTTVRTSPRTSDRPRRPPLLAAAAAAVLTVGAGITWGVTATRDTPPAVAAPLVLTVQQDTGGGPATACAELDVTTLRQYTTAFEGTATSIDGDQVTLRVDHWYRGEDASTVRLDNVRLDNTHEGQLESFGQEFAVGQTYLVYAEDGKVPVCYGDAEATPKLRSLYDRAYGQ</sequence>
<protein>
    <submittedName>
        <fullName evidence="2">Uncharacterized protein</fullName>
    </submittedName>
</protein>
<feature type="region of interest" description="Disordered" evidence="1">
    <location>
        <begin position="32"/>
        <end position="52"/>
    </location>
</feature>
<name>A0A918KZQ0_9ACTN</name>
<gene>
    <name evidence="2" type="ORF">GCM10010251_87260</name>
</gene>
<evidence type="ECO:0000256" key="1">
    <source>
        <dbReference type="SAM" id="MobiDB-lite"/>
    </source>
</evidence>
<comment type="caution">
    <text evidence="2">The sequence shown here is derived from an EMBL/GenBank/DDBJ whole genome shotgun (WGS) entry which is preliminary data.</text>
</comment>